<dbReference type="Pfam" id="PF01386">
    <property type="entry name" value="Ribosomal_L25p"/>
    <property type="match status" value="1"/>
</dbReference>
<evidence type="ECO:0000313" key="9">
    <source>
        <dbReference type="EMBL" id="RDX01111.1"/>
    </source>
</evidence>
<dbReference type="PANTHER" id="PTHR33284:SF1">
    <property type="entry name" value="RIBOSOMAL PROTEIN L25_GLN-TRNA SYNTHETASE, ANTI-CODON-BINDING DOMAIN-CONTAINING PROTEIN"/>
    <property type="match status" value="1"/>
</dbReference>
<evidence type="ECO:0000256" key="1">
    <source>
        <dbReference type="ARBA" id="ARBA00022730"/>
    </source>
</evidence>
<dbReference type="RefSeq" id="WP_115753362.1">
    <property type="nucleotide sequence ID" value="NZ_LARY01000002.1"/>
</dbReference>
<keyword evidence="2 5" id="KW-0694">RNA-binding</keyword>
<evidence type="ECO:0000256" key="6">
    <source>
        <dbReference type="SAM" id="MobiDB-lite"/>
    </source>
</evidence>
<evidence type="ECO:0000256" key="5">
    <source>
        <dbReference type="HAMAP-Rule" id="MF_01334"/>
    </source>
</evidence>
<gene>
    <name evidence="5" type="primary">rplY</name>
    <name evidence="5" type="synonym">ctc</name>
    <name evidence="9" type="ORF">UR08_09180</name>
</gene>
<dbReference type="InterPro" id="IPR001021">
    <property type="entry name" value="Ribosomal_bL25_long"/>
</dbReference>
<dbReference type="InterPro" id="IPR029751">
    <property type="entry name" value="Ribosomal_L25_dom"/>
</dbReference>
<evidence type="ECO:0000259" key="7">
    <source>
        <dbReference type="Pfam" id="PF01386"/>
    </source>
</evidence>
<dbReference type="NCBIfam" id="NF004133">
    <property type="entry name" value="PRK05618.2-4"/>
    <property type="match status" value="1"/>
</dbReference>
<dbReference type="EMBL" id="LARY01000002">
    <property type="protein sequence ID" value="RDX01111.1"/>
    <property type="molecule type" value="Genomic_DNA"/>
</dbReference>
<name>A0A3D8TR69_9LIST</name>
<accession>A0A3D8TR69</accession>
<dbReference type="GO" id="GO:0022625">
    <property type="term" value="C:cytosolic large ribosomal subunit"/>
    <property type="evidence" value="ECO:0007669"/>
    <property type="project" value="TreeGrafter"/>
</dbReference>
<evidence type="ECO:0000313" key="10">
    <source>
        <dbReference type="Proteomes" id="UP000257055"/>
    </source>
</evidence>
<dbReference type="InterPro" id="IPR020057">
    <property type="entry name" value="Ribosomal_bL25_b-dom"/>
</dbReference>
<dbReference type="Gene3D" id="2.170.120.20">
    <property type="entry name" value="Ribosomal protein L25, beta domain"/>
    <property type="match status" value="1"/>
</dbReference>
<dbReference type="PANTHER" id="PTHR33284">
    <property type="entry name" value="RIBOSOMAL PROTEIN L25/GLN-TRNA SYNTHETASE, ANTI-CODON-BINDING DOMAIN-CONTAINING PROTEIN"/>
    <property type="match status" value="1"/>
</dbReference>
<dbReference type="Pfam" id="PF14693">
    <property type="entry name" value="Ribosomal_TL5_C"/>
    <property type="match status" value="1"/>
</dbReference>
<evidence type="ECO:0000256" key="4">
    <source>
        <dbReference type="ARBA" id="ARBA00023274"/>
    </source>
</evidence>
<feature type="domain" description="Large ribosomal subunit protein bL25 L25" evidence="7">
    <location>
        <begin position="5"/>
        <end position="91"/>
    </location>
</feature>
<comment type="caution">
    <text evidence="9">The sequence shown here is derived from an EMBL/GenBank/DDBJ whole genome shotgun (WGS) entry which is preliminary data.</text>
</comment>
<dbReference type="Gene3D" id="2.40.240.10">
    <property type="entry name" value="Ribosomal Protein L25, Chain P"/>
    <property type="match status" value="1"/>
</dbReference>
<sequence>MATTLEVQKRDTKPHSQVTEVRESGRIPAIIYGYKTENVPVSVDGLELIKAVREHGKNAVFAVNVGGSKFNVLLHEYQKDPIKDEVIHVDFLAVNMSEEVEAEVRVDLVGESVGVKAGGVLQQILYEVNVKATPDKLPESIEVDISKLEIGDSLAVSDLQANPNYEVMTDGEEAILTIAAPRVEEEAEADTAAPEPEAAHGTAEEPVE</sequence>
<dbReference type="SUPFAM" id="SSF50715">
    <property type="entry name" value="Ribosomal protein L25-like"/>
    <property type="match status" value="1"/>
</dbReference>
<keyword evidence="3 5" id="KW-0689">Ribosomal protein</keyword>
<dbReference type="GO" id="GO:0006412">
    <property type="term" value="P:translation"/>
    <property type="evidence" value="ECO:0007669"/>
    <property type="project" value="UniProtKB-UniRule"/>
</dbReference>
<reference evidence="10" key="1">
    <citation type="submission" date="2015-04" db="EMBL/GenBank/DDBJ databases">
        <authorList>
            <person name="Schardt J."/>
            <person name="Mueller-Herbst S."/>
            <person name="Scherer S."/>
            <person name="Huptas C."/>
        </authorList>
    </citation>
    <scope>NUCLEOTIDE SEQUENCE [LARGE SCALE GENOMIC DNA]</scope>
    <source>
        <strain evidence="10">Kiel-L1</strain>
    </source>
</reference>
<comment type="function">
    <text evidence="5">This is one of the proteins that binds to the 5S RNA in the ribosome where it forms part of the central protuberance.</text>
</comment>
<dbReference type="InterPro" id="IPR020056">
    <property type="entry name" value="Rbsml_bL25/Gln-tRNA_synth_N"/>
</dbReference>
<keyword evidence="10" id="KW-1185">Reference proteome</keyword>
<dbReference type="CDD" id="cd00495">
    <property type="entry name" value="Ribosomal_L25_TL5_CTC"/>
    <property type="match status" value="1"/>
</dbReference>
<dbReference type="AlphaFoldDB" id="A0A3D8TR69"/>
<dbReference type="InterPro" id="IPR037121">
    <property type="entry name" value="Ribosomal_bL25_C"/>
</dbReference>
<dbReference type="InterPro" id="IPR020930">
    <property type="entry name" value="Ribosomal_uL5_bac-type"/>
</dbReference>
<evidence type="ECO:0000256" key="3">
    <source>
        <dbReference type="ARBA" id="ARBA00022980"/>
    </source>
</evidence>
<dbReference type="InterPro" id="IPR011035">
    <property type="entry name" value="Ribosomal_bL25/Gln-tRNA_synth"/>
</dbReference>
<comment type="subunit">
    <text evidence="5">Part of the 50S ribosomal subunit; part of the 5S rRNA/L5/L18/L25 subcomplex. Contacts the 5S rRNA. Binds to the 5S rRNA independently of L5 and L18.</text>
</comment>
<keyword evidence="1 5" id="KW-0699">rRNA-binding</keyword>
<protein>
    <recommendedName>
        <fullName evidence="5">Large ribosomal subunit protein bL25</fullName>
    </recommendedName>
    <alternativeName>
        <fullName evidence="5">General stress protein CTC</fullName>
    </alternativeName>
</protein>
<dbReference type="NCBIfam" id="TIGR00731">
    <property type="entry name" value="bL25_bact_ctc"/>
    <property type="match status" value="1"/>
</dbReference>
<dbReference type="Proteomes" id="UP000257055">
    <property type="component" value="Unassembled WGS sequence"/>
</dbReference>
<dbReference type="HAMAP" id="MF_01334">
    <property type="entry name" value="Ribosomal_bL25_CTC"/>
    <property type="match status" value="1"/>
</dbReference>
<keyword evidence="4 5" id="KW-0687">Ribonucleoprotein</keyword>
<evidence type="ECO:0000259" key="8">
    <source>
        <dbReference type="Pfam" id="PF14693"/>
    </source>
</evidence>
<proteinExistence type="inferred from homology"/>
<evidence type="ECO:0000256" key="2">
    <source>
        <dbReference type="ARBA" id="ARBA00022884"/>
    </source>
</evidence>
<comment type="similarity">
    <text evidence="5">Belongs to the bacterial ribosomal protein bL25 family. CTC subfamily.</text>
</comment>
<dbReference type="GO" id="GO:0008097">
    <property type="term" value="F:5S rRNA binding"/>
    <property type="evidence" value="ECO:0007669"/>
    <property type="project" value="InterPro"/>
</dbReference>
<dbReference type="GO" id="GO:0003735">
    <property type="term" value="F:structural constituent of ribosome"/>
    <property type="evidence" value="ECO:0007669"/>
    <property type="project" value="InterPro"/>
</dbReference>
<organism evidence="9 10">
    <name type="scientific">Listeria kieliensis</name>
    <dbReference type="NCBI Taxonomy" id="1621700"/>
    <lineage>
        <taxon>Bacteria</taxon>
        <taxon>Bacillati</taxon>
        <taxon>Bacillota</taxon>
        <taxon>Bacilli</taxon>
        <taxon>Bacillales</taxon>
        <taxon>Listeriaceae</taxon>
        <taxon>Listeria</taxon>
    </lineage>
</organism>
<feature type="domain" description="Large ribosomal subunit protein bL25 beta" evidence="8">
    <location>
        <begin position="99"/>
        <end position="182"/>
    </location>
</feature>
<feature type="region of interest" description="Disordered" evidence="6">
    <location>
        <begin position="183"/>
        <end position="208"/>
    </location>
</feature>